<sequence length="205" mass="23735">NLSWIHQENDEMDEALEQLQWGLDCATELKNIELMGYSLLNIGQMQMDMENLEDAEINLREARDVFKDTEFYRGNISVMLHLAILYRSPEKYDIEGFEEALMSAKELIDLVDYTPEIHSMLNLELAAYNSMQGKGNIELVHDYYWMAIEQAIESGDGHLVSRAVQSALDFFERIGDVESASRADEMGRAFLQTLSHRTRKMQRTR</sequence>
<evidence type="ECO:0000313" key="1">
    <source>
        <dbReference type="EMBL" id="SVB10038.1"/>
    </source>
</evidence>
<evidence type="ECO:0008006" key="2">
    <source>
        <dbReference type="Google" id="ProtNLM"/>
    </source>
</evidence>
<accession>A0A382B8F7</accession>
<reference evidence="1" key="1">
    <citation type="submission" date="2018-05" db="EMBL/GenBank/DDBJ databases">
        <authorList>
            <person name="Lanie J.A."/>
            <person name="Ng W.-L."/>
            <person name="Kazmierczak K.M."/>
            <person name="Andrzejewski T.M."/>
            <person name="Davidsen T.M."/>
            <person name="Wayne K.J."/>
            <person name="Tettelin H."/>
            <person name="Glass J.I."/>
            <person name="Rusch D."/>
            <person name="Podicherti R."/>
            <person name="Tsui H.-C.T."/>
            <person name="Winkler M.E."/>
        </authorList>
    </citation>
    <scope>NUCLEOTIDE SEQUENCE</scope>
</reference>
<protein>
    <recommendedName>
        <fullName evidence="2">MalT-like TPR region domain-containing protein</fullName>
    </recommendedName>
</protein>
<name>A0A382B8F7_9ZZZZ</name>
<organism evidence="1">
    <name type="scientific">marine metagenome</name>
    <dbReference type="NCBI Taxonomy" id="408172"/>
    <lineage>
        <taxon>unclassified sequences</taxon>
        <taxon>metagenomes</taxon>
        <taxon>ecological metagenomes</taxon>
    </lineage>
</organism>
<gene>
    <name evidence="1" type="ORF">METZ01_LOCUS162892</name>
</gene>
<feature type="non-terminal residue" evidence="1">
    <location>
        <position position="1"/>
    </location>
</feature>
<dbReference type="AlphaFoldDB" id="A0A382B8F7"/>
<dbReference type="EMBL" id="UINC01028658">
    <property type="protein sequence ID" value="SVB10038.1"/>
    <property type="molecule type" value="Genomic_DNA"/>
</dbReference>
<dbReference type="Gene3D" id="1.25.40.10">
    <property type="entry name" value="Tetratricopeptide repeat domain"/>
    <property type="match status" value="1"/>
</dbReference>
<dbReference type="InterPro" id="IPR011990">
    <property type="entry name" value="TPR-like_helical_dom_sf"/>
</dbReference>
<dbReference type="SUPFAM" id="SSF48452">
    <property type="entry name" value="TPR-like"/>
    <property type="match status" value="1"/>
</dbReference>
<proteinExistence type="predicted"/>